<organism evidence="5 6">
    <name type="scientific">Beauveria bassiana</name>
    <name type="common">White muscardine disease fungus</name>
    <name type="synonym">Tritirachium shiotae</name>
    <dbReference type="NCBI Taxonomy" id="176275"/>
    <lineage>
        <taxon>Eukaryota</taxon>
        <taxon>Fungi</taxon>
        <taxon>Dikarya</taxon>
        <taxon>Ascomycota</taxon>
        <taxon>Pezizomycotina</taxon>
        <taxon>Sordariomycetes</taxon>
        <taxon>Hypocreomycetidae</taxon>
        <taxon>Hypocreales</taxon>
        <taxon>Cordycipitaceae</taxon>
        <taxon>Beauveria</taxon>
    </lineage>
</organism>
<dbReference type="InterPro" id="IPR016195">
    <property type="entry name" value="Pol/histidinol_Pase-like"/>
</dbReference>
<evidence type="ECO:0000313" key="6">
    <source>
        <dbReference type="Proteomes" id="UP000237441"/>
    </source>
</evidence>
<accession>A0A2S7Y2I4</accession>
<dbReference type="InterPro" id="IPR002738">
    <property type="entry name" value="RNase_P_p30"/>
</dbReference>
<dbReference type="PANTHER" id="PTHR13031">
    <property type="entry name" value="RIBONUCLEASE P SUBUNIT P30"/>
    <property type="match status" value="1"/>
</dbReference>
<dbReference type="OrthoDB" id="17948at2759"/>
<comment type="caution">
    <text evidence="5">The sequence shown here is derived from an EMBL/GenBank/DDBJ whole genome shotgun (WGS) entry which is preliminary data.</text>
</comment>
<reference evidence="5 6" key="1">
    <citation type="submission" date="2016-07" db="EMBL/GenBank/DDBJ databases">
        <title>Comparative genomics of the entomopathogenic fungus Beauveria bassiana.</title>
        <authorList>
            <person name="Valero Jimenez C.A."/>
            <person name="Zwaan B.J."/>
            <person name="Van Kan J.A."/>
            <person name="Takken W."/>
            <person name="Debets A.J."/>
            <person name="Schoustra S.E."/>
            <person name="Koenraadt C.J."/>
        </authorList>
    </citation>
    <scope>NUCLEOTIDE SEQUENCE [LARGE SCALE GENOMIC DNA]</scope>
    <source>
        <strain evidence="5 6">ARSEF 8028</strain>
    </source>
</reference>
<evidence type="ECO:0000256" key="4">
    <source>
        <dbReference type="SAM" id="MobiDB-lite"/>
    </source>
</evidence>
<dbReference type="SUPFAM" id="SSF89550">
    <property type="entry name" value="PHP domain-like"/>
    <property type="match status" value="1"/>
</dbReference>
<comment type="similarity">
    <text evidence="2">Belongs to the eukaryotic/archaeal RNase P protein component 3 family.</text>
</comment>
<evidence type="ECO:0000313" key="5">
    <source>
        <dbReference type="EMBL" id="PQK10358.1"/>
    </source>
</evidence>
<feature type="region of interest" description="Disordered" evidence="4">
    <location>
        <begin position="248"/>
        <end position="316"/>
    </location>
</feature>
<dbReference type="GO" id="GO:0005655">
    <property type="term" value="C:nucleolar ribonuclease P complex"/>
    <property type="evidence" value="ECO:0007669"/>
    <property type="project" value="TreeGrafter"/>
</dbReference>
<sequence length="316" mass="33471">MLYDLNIAWSPSTPTDKLLATLFTASSLGYSTVALNHQLELPVNSTPTSPFPTLTPPSSSSSSPSLPNILHRATFPLSDPSAPNYRLNALAASYDILAVRPTTAEAFQNACLTLDVPLISLDLAQRYPFHFRPKPCMAAVARGVRFEVCYAQLLNAPDARARAAFIGNVTNLLRATRGGRGVILSSEARTALGLRAPADVVNLLAVWGLPSDRGLEGLRALPRGVVVNEGLKRTGFRGIVDIVQTAAEEPGKGAQEDSGMDAGAGGGASSAEGRAKQKNQKRKPGQQEEGQQMSKRQAKKMRLANRAAAGAAEKSS</sequence>
<gene>
    <name evidence="5" type="ORF">BB8028_0002g06800</name>
</gene>
<dbReference type="Proteomes" id="UP000237441">
    <property type="component" value="Unassembled WGS sequence"/>
</dbReference>
<dbReference type="GO" id="GO:0003723">
    <property type="term" value="F:RNA binding"/>
    <property type="evidence" value="ECO:0007669"/>
    <property type="project" value="TreeGrafter"/>
</dbReference>
<proteinExistence type="inferred from homology"/>
<name>A0A2S7Y2I4_BEABA</name>
<keyword evidence="3" id="KW-0819">tRNA processing</keyword>
<comment type="subcellular location">
    <subcellularLocation>
        <location evidence="1">Nucleus</location>
    </subcellularLocation>
</comment>
<evidence type="ECO:0000256" key="2">
    <source>
        <dbReference type="ARBA" id="ARBA00007331"/>
    </source>
</evidence>
<dbReference type="Gene3D" id="3.20.20.140">
    <property type="entry name" value="Metal-dependent hydrolases"/>
    <property type="match status" value="1"/>
</dbReference>
<feature type="compositionally biased region" description="Low complexity" evidence="4">
    <location>
        <begin position="304"/>
        <end position="316"/>
    </location>
</feature>
<evidence type="ECO:0000256" key="1">
    <source>
        <dbReference type="ARBA" id="ARBA00004123"/>
    </source>
</evidence>
<protein>
    <submittedName>
        <fullName evidence="5">Uncharacterized protein</fullName>
    </submittedName>
</protein>
<dbReference type="PANTHER" id="PTHR13031:SF0">
    <property type="entry name" value="RIBONUCLEASE P PROTEIN SUBUNIT P30"/>
    <property type="match status" value="1"/>
</dbReference>
<evidence type="ECO:0000256" key="3">
    <source>
        <dbReference type="ARBA" id="ARBA00022694"/>
    </source>
</evidence>
<dbReference type="AlphaFoldDB" id="A0A2S7Y2I4"/>
<dbReference type="EMBL" id="JRHA01000002">
    <property type="protein sequence ID" value="PQK10358.1"/>
    <property type="molecule type" value="Genomic_DNA"/>
</dbReference>
<feature type="region of interest" description="Disordered" evidence="4">
    <location>
        <begin position="46"/>
        <end position="65"/>
    </location>
</feature>
<dbReference type="Pfam" id="PF01876">
    <property type="entry name" value="RNase_P_p30"/>
    <property type="match status" value="1"/>
</dbReference>
<dbReference type="GO" id="GO:0008033">
    <property type="term" value="P:tRNA processing"/>
    <property type="evidence" value="ECO:0007669"/>
    <property type="project" value="UniProtKB-KW"/>
</dbReference>
<feature type="compositionally biased region" description="Low complexity" evidence="4">
    <location>
        <begin position="56"/>
        <end position="65"/>
    </location>
</feature>